<keyword evidence="3" id="KW-1185">Reference proteome</keyword>
<keyword evidence="1" id="KW-0732">Signal</keyword>
<sequence>MRPARVIACSVVIAFAIMFLLTPSEAKRKKKGFFNKTKESKITRIEGKLTKILHPAACESMDDDEFQKQLLAKRCASDTWRPPPVGGANFGMFEAEARHLINRVSGDLLGVLGMNS</sequence>
<reference evidence="2 3" key="1">
    <citation type="journal article" date="2015" name="Genome Biol.">
        <title>Comparative genomics of Steinernema reveals deeply conserved gene regulatory networks.</title>
        <authorList>
            <person name="Dillman A.R."/>
            <person name="Macchietto M."/>
            <person name="Porter C.F."/>
            <person name="Rogers A."/>
            <person name="Williams B."/>
            <person name="Antoshechkin I."/>
            <person name="Lee M.M."/>
            <person name="Goodwin Z."/>
            <person name="Lu X."/>
            <person name="Lewis E.E."/>
            <person name="Goodrich-Blair H."/>
            <person name="Stock S.P."/>
            <person name="Adams B.J."/>
            <person name="Sternberg P.W."/>
            <person name="Mortazavi A."/>
        </authorList>
    </citation>
    <scope>NUCLEOTIDE SEQUENCE [LARGE SCALE GENOMIC DNA]</scope>
    <source>
        <strain evidence="2 3">ALL</strain>
    </source>
</reference>
<proteinExistence type="predicted"/>
<evidence type="ECO:0000313" key="3">
    <source>
        <dbReference type="Proteomes" id="UP000298663"/>
    </source>
</evidence>
<dbReference type="Proteomes" id="UP000298663">
    <property type="component" value="Unassembled WGS sequence"/>
</dbReference>
<name>A0A4V6A144_STECR</name>
<feature type="chain" id="PRO_5020262221" evidence="1">
    <location>
        <begin position="27"/>
        <end position="116"/>
    </location>
</feature>
<feature type="signal peptide" evidence="1">
    <location>
        <begin position="1"/>
        <end position="26"/>
    </location>
</feature>
<gene>
    <name evidence="2" type="ORF">L596_020654</name>
</gene>
<organism evidence="2 3">
    <name type="scientific">Steinernema carpocapsae</name>
    <name type="common">Entomopathogenic nematode</name>
    <dbReference type="NCBI Taxonomy" id="34508"/>
    <lineage>
        <taxon>Eukaryota</taxon>
        <taxon>Metazoa</taxon>
        <taxon>Ecdysozoa</taxon>
        <taxon>Nematoda</taxon>
        <taxon>Chromadorea</taxon>
        <taxon>Rhabditida</taxon>
        <taxon>Tylenchina</taxon>
        <taxon>Panagrolaimomorpha</taxon>
        <taxon>Strongyloidoidea</taxon>
        <taxon>Steinernematidae</taxon>
        <taxon>Steinernema</taxon>
    </lineage>
</organism>
<dbReference type="EMBL" id="AZBU02000006">
    <property type="protein sequence ID" value="TKR73335.1"/>
    <property type="molecule type" value="Genomic_DNA"/>
</dbReference>
<evidence type="ECO:0000256" key="1">
    <source>
        <dbReference type="SAM" id="SignalP"/>
    </source>
</evidence>
<reference evidence="2 3" key="2">
    <citation type="journal article" date="2019" name="G3 (Bethesda)">
        <title>Hybrid Assembly of the Genome of the Entomopathogenic Nematode Steinernema carpocapsae Identifies the X-Chromosome.</title>
        <authorList>
            <person name="Serra L."/>
            <person name="Macchietto M."/>
            <person name="Macias-Munoz A."/>
            <person name="McGill C.J."/>
            <person name="Rodriguez I.M."/>
            <person name="Rodriguez B."/>
            <person name="Murad R."/>
            <person name="Mortazavi A."/>
        </authorList>
    </citation>
    <scope>NUCLEOTIDE SEQUENCE [LARGE SCALE GENOMIC DNA]</scope>
    <source>
        <strain evidence="2 3">ALL</strain>
    </source>
</reference>
<dbReference type="AlphaFoldDB" id="A0A4V6A144"/>
<protein>
    <submittedName>
        <fullName evidence="2">Uncharacterized protein</fullName>
    </submittedName>
</protein>
<evidence type="ECO:0000313" key="2">
    <source>
        <dbReference type="EMBL" id="TKR73335.1"/>
    </source>
</evidence>
<comment type="caution">
    <text evidence="2">The sequence shown here is derived from an EMBL/GenBank/DDBJ whole genome shotgun (WGS) entry which is preliminary data.</text>
</comment>
<accession>A0A4V6A144</accession>